<proteinExistence type="predicted"/>
<name>A0ABT1K1H1_9ACTN</name>
<dbReference type="RefSeq" id="WP_253770532.1">
    <property type="nucleotide sequence ID" value="NZ_BAAAVE010000004.1"/>
</dbReference>
<protein>
    <recommendedName>
        <fullName evidence="3">Sulfotransferase family protein</fullName>
    </recommendedName>
</protein>
<dbReference type="InterPro" id="IPR027417">
    <property type="entry name" value="P-loop_NTPase"/>
</dbReference>
<evidence type="ECO:0000313" key="1">
    <source>
        <dbReference type="EMBL" id="MCP2347517.1"/>
    </source>
</evidence>
<comment type="caution">
    <text evidence="1">The sequence shown here is derived from an EMBL/GenBank/DDBJ whole genome shotgun (WGS) entry which is preliminary data.</text>
</comment>
<sequence>MLEVIGAGLPRTGTMSMKAALERLGFGPCYHMFEVITHPDHVDRWLAATAGEVHGREGWDKVFDGYRSATDWPASHYWRELAETYPDAKVVLTVRDPRSWYPSINMLMSGPAASAAARDGRSLEELPEQAREIFTGMVRMRPALDAIGRCYFGPDWSSGHGIPSEELAVEVFERHVAAVKAGVPADRLLVFDVREGWGPLCAFLGVETPTEPFPRLNDADSMRQNFERLLRGEPFTVPPPR</sequence>
<evidence type="ECO:0008006" key="3">
    <source>
        <dbReference type="Google" id="ProtNLM"/>
    </source>
</evidence>
<dbReference type="EMBL" id="JAMZEC010000001">
    <property type="protein sequence ID" value="MCP2347517.1"/>
    <property type="molecule type" value="Genomic_DNA"/>
</dbReference>
<accession>A0ABT1K1H1</accession>
<dbReference type="Gene3D" id="3.40.50.300">
    <property type="entry name" value="P-loop containing nucleotide triphosphate hydrolases"/>
    <property type="match status" value="1"/>
</dbReference>
<evidence type="ECO:0000313" key="2">
    <source>
        <dbReference type="Proteomes" id="UP001320766"/>
    </source>
</evidence>
<reference evidence="1 2" key="1">
    <citation type="submission" date="2022-06" db="EMBL/GenBank/DDBJ databases">
        <title>Sequencing the genomes of 1000 actinobacteria strains.</title>
        <authorList>
            <person name="Klenk H.-P."/>
        </authorList>
    </citation>
    <scope>NUCLEOTIDE SEQUENCE [LARGE SCALE GENOMIC DNA]</scope>
    <source>
        <strain evidence="1 2">DSM 44170</strain>
    </source>
</reference>
<dbReference type="SUPFAM" id="SSF52540">
    <property type="entry name" value="P-loop containing nucleoside triphosphate hydrolases"/>
    <property type="match status" value="1"/>
</dbReference>
<organism evidence="1 2">
    <name type="scientific">Nonomuraea roseoviolacea subsp. carminata</name>
    <dbReference type="NCBI Taxonomy" id="160689"/>
    <lineage>
        <taxon>Bacteria</taxon>
        <taxon>Bacillati</taxon>
        <taxon>Actinomycetota</taxon>
        <taxon>Actinomycetes</taxon>
        <taxon>Streptosporangiales</taxon>
        <taxon>Streptosporangiaceae</taxon>
        <taxon>Nonomuraea</taxon>
    </lineage>
</organism>
<dbReference type="PANTHER" id="PTHR36978:SF4">
    <property type="entry name" value="P-LOOP CONTAINING NUCLEOSIDE TRIPHOSPHATE HYDROLASE PROTEIN"/>
    <property type="match status" value="1"/>
</dbReference>
<dbReference type="Pfam" id="PF17784">
    <property type="entry name" value="Sulfotransfer_4"/>
    <property type="match status" value="1"/>
</dbReference>
<gene>
    <name evidence="1" type="ORF">HD595_003639</name>
</gene>
<dbReference type="Proteomes" id="UP001320766">
    <property type="component" value="Unassembled WGS sequence"/>
</dbReference>
<keyword evidence="2" id="KW-1185">Reference proteome</keyword>
<dbReference type="InterPro" id="IPR040632">
    <property type="entry name" value="Sulfotransfer_4"/>
</dbReference>
<dbReference type="PANTHER" id="PTHR36978">
    <property type="entry name" value="P-LOOP CONTAINING NUCLEOTIDE TRIPHOSPHATE HYDROLASE"/>
    <property type="match status" value="1"/>
</dbReference>